<keyword evidence="7" id="KW-0032">Aminotransferase</keyword>
<comment type="cofactor">
    <cofactor evidence="1 5">
        <name>pyridoxal 5'-phosphate</name>
        <dbReference type="ChEBI" id="CHEBI:597326"/>
    </cofactor>
</comment>
<feature type="domain" description="Aminotransferase class V" evidence="6">
    <location>
        <begin position="31"/>
        <end position="421"/>
    </location>
</feature>
<evidence type="ECO:0000259" key="6">
    <source>
        <dbReference type="Pfam" id="PF00266"/>
    </source>
</evidence>
<dbReference type="PANTHER" id="PTHR43586:SF8">
    <property type="entry name" value="CYSTEINE DESULFURASE 1, CHLOROPLASTIC"/>
    <property type="match status" value="1"/>
</dbReference>
<sequence length="433" mass="49385">MDMDKKIDLNDLFLGTNSKVNVVEGKKIRAINFDNAATAPLLKSVVESVIGLSDYYGSIGRGVGHKAEITTRLYYESKNYIMDFFNIKDKDKYTVIYVNNTTDGINRLSRTFCKKKDDIVLLTRMEHHSNDLPWRRRWNVDYIEVDEQGRLKFDDIENKLISHKGKVRYITVTGASNVTGYINDIHGIARIAHKYGAKIVVDGAQLIPHAKVDIMGKSDEERIDFLIFSGHKVYAPLGCGVIIGLREDFNKSLPDNEGGGTVKFVMDNNVEYLDTPEKDEAGTPNFFGAIAISTALSELNKIGFENIRKNEIKLRDRMFDGLKSIPEVINYGDIENREDRLGIGVFNIKSIYHEDVAETLAKYYGISVRQGWFCAHPYCRRLMHISEKSASAFIHDDNERMPGMVRISFGIYNEENEIDYFLECIERIIKKSK</sequence>
<evidence type="ECO:0000313" key="8">
    <source>
        <dbReference type="Proteomes" id="UP000627781"/>
    </source>
</evidence>
<evidence type="ECO:0000256" key="1">
    <source>
        <dbReference type="ARBA" id="ARBA00001933"/>
    </source>
</evidence>
<evidence type="ECO:0000256" key="4">
    <source>
        <dbReference type="ARBA" id="ARBA00050776"/>
    </source>
</evidence>
<accession>A0ABR8PP05</accession>
<dbReference type="RefSeq" id="WP_191767507.1">
    <property type="nucleotide sequence ID" value="NZ_JACSRA010000001.1"/>
</dbReference>
<keyword evidence="3" id="KW-0663">Pyridoxal phosphate</keyword>
<dbReference type="Gene3D" id="3.40.640.10">
    <property type="entry name" value="Type I PLP-dependent aspartate aminotransferase-like (Major domain)"/>
    <property type="match status" value="1"/>
</dbReference>
<dbReference type="EMBL" id="JACSRA010000001">
    <property type="protein sequence ID" value="MBD7909912.1"/>
    <property type="molecule type" value="Genomic_DNA"/>
</dbReference>
<comment type="caution">
    <text evidence="7">The sequence shown here is derived from an EMBL/GenBank/DDBJ whole genome shotgun (WGS) entry which is preliminary data.</text>
</comment>
<name>A0ABR8PP05_9CLOT</name>
<evidence type="ECO:0000313" key="7">
    <source>
        <dbReference type="EMBL" id="MBD7909912.1"/>
    </source>
</evidence>
<protein>
    <submittedName>
        <fullName evidence="7">Aminotransferase class V-fold PLP-dependent enzyme</fullName>
    </submittedName>
</protein>
<dbReference type="Pfam" id="PF00266">
    <property type="entry name" value="Aminotran_5"/>
    <property type="match status" value="1"/>
</dbReference>
<dbReference type="GO" id="GO:0008483">
    <property type="term" value="F:transaminase activity"/>
    <property type="evidence" value="ECO:0007669"/>
    <property type="project" value="UniProtKB-KW"/>
</dbReference>
<comment type="similarity">
    <text evidence="2">Belongs to the class-V pyridoxal-phosphate-dependent aminotransferase family. Csd subfamily.</text>
</comment>
<keyword evidence="8" id="KW-1185">Reference proteome</keyword>
<dbReference type="SUPFAM" id="SSF53383">
    <property type="entry name" value="PLP-dependent transferases"/>
    <property type="match status" value="1"/>
</dbReference>
<dbReference type="Proteomes" id="UP000627781">
    <property type="component" value="Unassembled WGS sequence"/>
</dbReference>
<gene>
    <name evidence="7" type="ORF">H9661_00965</name>
</gene>
<dbReference type="PROSITE" id="PS00595">
    <property type="entry name" value="AA_TRANSFER_CLASS_5"/>
    <property type="match status" value="1"/>
</dbReference>
<keyword evidence="7" id="KW-0808">Transferase</keyword>
<evidence type="ECO:0000256" key="5">
    <source>
        <dbReference type="RuleBase" id="RU004504"/>
    </source>
</evidence>
<dbReference type="PANTHER" id="PTHR43586">
    <property type="entry name" value="CYSTEINE DESULFURASE"/>
    <property type="match status" value="1"/>
</dbReference>
<evidence type="ECO:0000256" key="2">
    <source>
        <dbReference type="ARBA" id="ARBA00010447"/>
    </source>
</evidence>
<dbReference type="InterPro" id="IPR015422">
    <property type="entry name" value="PyrdxlP-dep_Trfase_small"/>
</dbReference>
<comment type="catalytic activity">
    <reaction evidence="4">
        <text>(sulfur carrier)-H + L-cysteine = (sulfur carrier)-SH + L-alanine</text>
        <dbReference type="Rhea" id="RHEA:43892"/>
        <dbReference type="Rhea" id="RHEA-COMP:14737"/>
        <dbReference type="Rhea" id="RHEA-COMP:14739"/>
        <dbReference type="ChEBI" id="CHEBI:29917"/>
        <dbReference type="ChEBI" id="CHEBI:35235"/>
        <dbReference type="ChEBI" id="CHEBI:57972"/>
        <dbReference type="ChEBI" id="CHEBI:64428"/>
        <dbReference type="EC" id="2.8.1.7"/>
    </reaction>
</comment>
<dbReference type="InterPro" id="IPR015421">
    <property type="entry name" value="PyrdxlP-dep_Trfase_major"/>
</dbReference>
<reference evidence="7 8" key="1">
    <citation type="submission" date="2020-08" db="EMBL/GenBank/DDBJ databases">
        <title>A Genomic Blueprint of the Chicken Gut Microbiome.</title>
        <authorList>
            <person name="Gilroy R."/>
            <person name="Ravi A."/>
            <person name="Getino M."/>
            <person name="Pursley I."/>
            <person name="Horton D.L."/>
            <person name="Alikhan N.-F."/>
            <person name="Baker D."/>
            <person name="Gharbi K."/>
            <person name="Hall N."/>
            <person name="Watson M."/>
            <person name="Adriaenssens E.M."/>
            <person name="Foster-Nyarko E."/>
            <person name="Jarju S."/>
            <person name="Secka A."/>
            <person name="Antonio M."/>
            <person name="Oren A."/>
            <person name="Chaudhuri R."/>
            <person name="La Ragione R.M."/>
            <person name="Hildebrand F."/>
            <person name="Pallen M.J."/>
        </authorList>
    </citation>
    <scope>NUCLEOTIDE SEQUENCE [LARGE SCALE GENOMIC DNA]</scope>
    <source>
        <strain evidence="7 8">Sa3CVN1</strain>
    </source>
</reference>
<dbReference type="InterPro" id="IPR000192">
    <property type="entry name" value="Aminotrans_V_dom"/>
</dbReference>
<dbReference type="Gene3D" id="3.90.1150.10">
    <property type="entry name" value="Aspartate Aminotransferase, domain 1"/>
    <property type="match status" value="1"/>
</dbReference>
<proteinExistence type="inferred from homology"/>
<dbReference type="InterPro" id="IPR020578">
    <property type="entry name" value="Aminotrans_V_PyrdxlP_BS"/>
</dbReference>
<evidence type="ECO:0000256" key="3">
    <source>
        <dbReference type="ARBA" id="ARBA00022898"/>
    </source>
</evidence>
<organism evidence="7 8">
    <name type="scientific">Clostridium cibarium</name>
    <dbReference type="NCBI Taxonomy" id="2762247"/>
    <lineage>
        <taxon>Bacteria</taxon>
        <taxon>Bacillati</taxon>
        <taxon>Bacillota</taxon>
        <taxon>Clostridia</taxon>
        <taxon>Eubacteriales</taxon>
        <taxon>Clostridiaceae</taxon>
        <taxon>Clostridium</taxon>
    </lineage>
</organism>
<dbReference type="InterPro" id="IPR015424">
    <property type="entry name" value="PyrdxlP-dep_Trfase"/>
</dbReference>